<sequence>MTLLKLFNASNANSPKDDAGGFNSQLENKGRDQPPSPPKDDVDFDSTEAATPQGKSSVSFLRSKVSRLACLWILVFALLVVGGVGIFQYNSASASAVGHIQQQETLIVANNHGGKAGKEPSLLCDSPVKCGHTITGKKKLSFLQDIVCTEGPVNVDDCAITVSGEGAELDCNHFMISQETSGSWKYGICVSNGAKAMKCPVQRFGVGLKGAGIRIEDGGEIEDCEVMFNDNHGIEVSGSQDSTATTKISDTFIHDNGSTGIRFKGDNGSDSSIQIEGVRTINNGGIGMYFNVLADATMILRVKDSETSYNGLSGFVIGGGTNGHVDFELEGFFNSRYNEGSGMYFYYFSEEEIKVKGVVNIYKNKYYGFFMGATVNVVVDKRGALNSCSNGQGGSIFKDIYNDGSGTFSGDGYTCGTEGNSGTGPSGANLPDCKACPSCPSE</sequence>
<keyword evidence="4" id="KW-1185">Reference proteome</keyword>
<evidence type="ECO:0000313" key="3">
    <source>
        <dbReference type="EMBL" id="KAK1741194.1"/>
    </source>
</evidence>
<evidence type="ECO:0000256" key="1">
    <source>
        <dbReference type="SAM" id="MobiDB-lite"/>
    </source>
</evidence>
<feature type="transmembrane region" description="Helical" evidence="2">
    <location>
        <begin position="69"/>
        <end position="89"/>
    </location>
</feature>
<keyword evidence="2" id="KW-1133">Transmembrane helix</keyword>
<organism evidence="3 4">
    <name type="scientific">Skeletonema marinoi</name>
    <dbReference type="NCBI Taxonomy" id="267567"/>
    <lineage>
        <taxon>Eukaryota</taxon>
        <taxon>Sar</taxon>
        <taxon>Stramenopiles</taxon>
        <taxon>Ochrophyta</taxon>
        <taxon>Bacillariophyta</taxon>
        <taxon>Coscinodiscophyceae</taxon>
        <taxon>Thalassiosirophycidae</taxon>
        <taxon>Thalassiosirales</taxon>
        <taxon>Skeletonemataceae</taxon>
        <taxon>Skeletonema</taxon>
        <taxon>Skeletonema marinoi-dohrnii complex</taxon>
    </lineage>
</organism>
<evidence type="ECO:0000313" key="4">
    <source>
        <dbReference type="Proteomes" id="UP001224775"/>
    </source>
</evidence>
<keyword evidence="2" id="KW-0812">Transmembrane</keyword>
<evidence type="ECO:0000256" key="2">
    <source>
        <dbReference type="SAM" id="Phobius"/>
    </source>
</evidence>
<accession>A0AAD9DCS4</accession>
<name>A0AAD9DCS4_9STRA</name>
<gene>
    <name evidence="3" type="ORF">QTG54_008446</name>
</gene>
<protein>
    <recommendedName>
        <fullName evidence="5">Right handed beta helix domain-containing protein</fullName>
    </recommendedName>
</protein>
<reference evidence="3" key="1">
    <citation type="submission" date="2023-06" db="EMBL/GenBank/DDBJ databases">
        <title>Survivors Of The Sea: Transcriptome response of Skeletonema marinoi to long-term dormancy.</title>
        <authorList>
            <person name="Pinder M.I.M."/>
            <person name="Kourtchenko O."/>
            <person name="Robertson E.K."/>
            <person name="Larsson T."/>
            <person name="Maumus F."/>
            <person name="Osuna-Cruz C.M."/>
            <person name="Vancaester E."/>
            <person name="Stenow R."/>
            <person name="Vandepoele K."/>
            <person name="Ploug H."/>
            <person name="Bruchert V."/>
            <person name="Godhe A."/>
            <person name="Topel M."/>
        </authorList>
    </citation>
    <scope>NUCLEOTIDE SEQUENCE</scope>
    <source>
        <strain evidence="3">R05AC</strain>
    </source>
</reference>
<dbReference type="Proteomes" id="UP001224775">
    <property type="component" value="Unassembled WGS sequence"/>
</dbReference>
<evidence type="ECO:0008006" key="5">
    <source>
        <dbReference type="Google" id="ProtNLM"/>
    </source>
</evidence>
<dbReference type="AlphaFoldDB" id="A0AAD9DCS4"/>
<feature type="region of interest" description="Disordered" evidence="1">
    <location>
        <begin position="7"/>
        <end position="52"/>
    </location>
</feature>
<dbReference type="EMBL" id="JATAAI010000014">
    <property type="protein sequence ID" value="KAK1741194.1"/>
    <property type="molecule type" value="Genomic_DNA"/>
</dbReference>
<proteinExistence type="predicted"/>
<comment type="caution">
    <text evidence="3">The sequence shown here is derived from an EMBL/GenBank/DDBJ whole genome shotgun (WGS) entry which is preliminary data.</text>
</comment>
<keyword evidence="2" id="KW-0472">Membrane</keyword>